<reference evidence="2 4" key="2">
    <citation type="submission" date="2023-07" db="EMBL/GenBank/DDBJ databases">
        <title>Genomic Encyclopedia of Type Strains, Phase IV (KMG-IV): sequencing the most valuable type-strain genomes for metagenomic binning, comparative biology and taxonomic classification.</title>
        <authorList>
            <person name="Goeker M."/>
        </authorList>
    </citation>
    <scope>NUCLEOTIDE SEQUENCE [LARGE SCALE GENOMIC DNA]</scope>
    <source>
        <strain evidence="2 4">DSM 338</strain>
    </source>
</reference>
<dbReference type="AlphaFoldDB" id="A0A9W6CI97"/>
<evidence type="ECO:0000313" key="1">
    <source>
        <dbReference type="EMBL" id="GLI22886.1"/>
    </source>
</evidence>
<evidence type="ECO:0000313" key="2">
    <source>
        <dbReference type="EMBL" id="MDR6334166.1"/>
    </source>
</evidence>
<gene>
    <name evidence="2" type="ORF">GGQ86_002642</name>
    <name evidence="1" type="ORF">XFLAVUS301_25600</name>
</gene>
<comment type="caution">
    <text evidence="1">The sequence shown here is derived from an EMBL/GenBank/DDBJ whole genome shotgun (WGS) entry which is preliminary data.</text>
</comment>
<dbReference type="RefSeq" id="WP_169122484.1">
    <property type="nucleotide sequence ID" value="NZ_BSDO01000003.1"/>
</dbReference>
<keyword evidence="4" id="KW-1185">Reference proteome</keyword>
<name>A0A9W6CI97_XANFL</name>
<dbReference type="PROSITE" id="PS51318">
    <property type="entry name" value="TAT"/>
    <property type="match status" value="1"/>
</dbReference>
<protein>
    <submittedName>
        <fullName evidence="2">NitT/TauT family transport system substrate-binding protein</fullName>
    </submittedName>
</protein>
<proteinExistence type="predicted"/>
<dbReference type="Proteomes" id="UP001144397">
    <property type="component" value="Unassembled WGS sequence"/>
</dbReference>
<accession>A0A9W6CI97</accession>
<sequence length="332" mass="35974">MTTRRNFVLGAGAATLAAASSFPRPLRAQPKEKVVVSWLPIMQSFAYYVALEQKLFEKRGIEIESVRFQAPNQIIDSLVSGRADAGAPGAAAGIAVIAETQFPGTFKVFGLQGGGIKVNRINDALIVANNSPIATFGDLKGKSLGHLPGIQWRTLSRYMVRKAGLDPDKDVRLVELAVGLQVQAVVAGTVDATLSLEPVGSIAVALGEAKRAITNPMSLAVYDPFYSGVSLLTTKFIKERPKVAKAFVEALDEATIMAEKNYTSLRSILPAYTAVKPDQVEIVAQPYLRPWTELNETDLTSYQTFVNVFRSEGALKQDFDIKPFILKPSDLS</sequence>
<organism evidence="1 3">
    <name type="scientific">Xanthobacter flavus</name>
    <dbReference type="NCBI Taxonomy" id="281"/>
    <lineage>
        <taxon>Bacteria</taxon>
        <taxon>Pseudomonadati</taxon>
        <taxon>Pseudomonadota</taxon>
        <taxon>Alphaproteobacteria</taxon>
        <taxon>Hyphomicrobiales</taxon>
        <taxon>Xanthobacteraceae</taxon>
        <taxon>Xanthobacter</taxon>
    </lineage>
</organism>
<dbReference type="GeneID" id="95763342"/>
<dbReference type="InterPro" id="IPR006311">
    <property type="entry name" value="TAT_signal"/>
</dbReference>
<reference evidence="1" key="1">
    <citation type="submission" date="2022-12" db="EMBL/GenBank/DDBJ databases">
        <title>Reference genome sequencing for broad-spectrum identification of bacterial and archaeal isolates by mass spectrometry.</title>
        <authorList>
            <person name="Sekiguchi Y."/>
            <person name="Tourlousse D.M."/>
        </authorList>
    </citation>
    <scope>NUCLEOTIDE SEQUENCE</scope>
    <source>
        <strain evidence="1">301</strain>
    </source>
</reference>
<evidence type="ECO:0000313" key="3">
    <source>
        <dbReference type="Proteomes" id="UP001144397"/>
    </source>
</evidence>
<dbReference type="Proteomes" id="UP001245370">
    <property type="component" value="Unassembled WGS sequence"/>
</dbReference>
<dbReference type="Gene3D" id="3.40.190.10">
    <property type="entry name" value="Periplasmic binding protein-like II"/>
    <property type="match status" value="2"/>
</dbReference>
<dbReference type="EMBL" id="BSDO01000003">
    <property type="protein sequence ID" value="GLI22886.1"/>
    <property type="molecule type" value="Genomic_DNA"/>
</dbReference>
<dbReference type="SUPFAM" id="SSF53850">
    <property type="entry name" value="Periplasmic binding protein-like II"/>
    <property type="match status" value="1"/>
</dbReference>
<evidence type="ECO:0000313" key="4">
    <source>
        <dbReference type="Proteomes" id="UP001245370"/>
    </source>
</evidence>
<dbReference type="Pfam" id="PF13379">
    <property type="entry name" value="NMT1_2"/>
    <property type="match status" value="1"/>
</dbReference>
<dbReference type="EMBL" id="JAVDPY010000004">
    <property type="protein sequence ID" value="MDR6334166.1"/>
    <property type="molecule type" value="Genomic_DNA"/>
</dbReference>
<dbReference type="PANTHER" id="PTHR30024">
    <property type="entry name" value="ALIPHATIC SULFONATES-BINDING PROTEIN-RELATED"/>
    <property type="match status" value="1"/>
</dbReference>